<feature type="compositionally biased region" description="Polar residues" evidence="9">
    <location>
        <begin position="350"/>
        <end position="360"/>
    </location>
</feature>
<evidence type="ECO:0000256" key="5">
    <source>
        <dbReference type="ARBA" id="ARBA00022737"/>
    </source>
</evidence>
<comment type="subcellular location">
    <subcellularLocation>
        <location evidence="1">Cytoplasm</location>
    </subcellularLocation>
</comment>
<evidence type="ECO:0000256" key="7">
    <source>
        <dbReference type="ARBA" id="ARBA00040154"/>
    </source>
</evidence>
<dbReference type="AlphaFoldDB" id="A0A8S4NQ79"/>
<evidence type="ECO:0000256" key="2">
    <source>
        <dbReference type="ARBA" id="ARBA00022490"/>
    </source>
</evidence>
<dbReference type="Gene3D" id="2.130.10.10">
    <property type="entry name" value="YVTN repeat-like/Quinoprotein amine dehydrogenase"/>
    <property type="match status" value="2"/>
</dbReference>
<dbReference type="GO" id="GO:0005737">
    <property type="term" value="C:cytoplasm"/>
    <property type="evidence" value="ECO:0007669"/>
    <property type="project" value="UniProtKB-SubCell"/>
</dbReference>
<feature type="repeat" description="WD" evidence="8">
    <location>
        <begin position="316"/>
        <end position="350"/>
    </location>
</feature>
<evidence type="ECO:0000256" key="3">
    <source>
        <dbReference type="ARBA" id="ARBA00022574"/>
    </source>
</evidence>
<proteinExistence type="inferred from homology"/>
<dbReference type="OrthoDB" id="5594999at2759"/>
<dbReference type="InterPro" id="IPR015943">
    <property type="entry name" value="WD40/YVTN_repeat-like_dom_sf"/>
</dbReference>
<protein>
    <recommendedName>
        <fullName evidence="7">tRNA (34-2'-O)-methyltransferase regulator WDR6</fullName>
    </recommendedName>
</protein>
<dbReference type="PANTHER" id="PTHR14344">
    <property type="entry name" value="WD REPEAT PROTEIN"/>
    <property type="match status" value="1"/>
</dbReference>
<name>A0A8S4NQ79_OWEFU</name>
<feature type="repeat" description="WD" evidence="8">
    <location>
        <begin position="213"/>
        <end position="247"/>
    </location>
</feature>
<evidence type="ECO:0000313" key="11">
    <source>
        <dbReference type="Proteomes" id="UP000749559"/>
    </source>
</evidence>
<reference evidence="10" key="1">
    <citation type="submission" date="2022-03" db="EMBL/GenBank/DDBJ databases">
        <authorList>
            <person name="Martin C."/>
        </authorList>
    </citation>
    <scope>NUCLEOTIDE SEQUENCE</scope>
</reference>
<dbReference type="SMART" id="SM00320">
    <property type="entry name" value="WD40"/>
    <property type="match status" value="3"/>
</dbReference>
<evidence type="ECO:0000313" key="10">
    <source>
        <dbReference type="EMBL" id="CAH1783037.1"/>
    </source>
</evidence>
<keyword evidence="11" id="KW-1185">Reference proteome</keyword>
<dbReference type="InterPro" id="IPR036322">
    <property type="entry name" value="WD40_repeat_dom_sf"/>
</dbReference>
<dbReference type="Pfam" id="PF00400">
    <property type="entry name" value="WD40"/>
    <property type="match status" value="2"/>
</dbReference>
<dbReference type="SUPFAM" id="SSF50978">
    <property type="entry name" value="WD40 repeat-like"/>
    <property type="match status" value="1"/>
</dbReference>
<dbReference type="InterPro" id="IPR001680">
    <property type="entry name" value="WD40_rpt"/>
</dbReference>
<evidence type="ECO:0000256" key="4">
    <source>
        <dbReference type="ARBA" id="ARBA00022694"/>
    </source>
</evidence>
<keyword evidence="4" id="KW-0819">tRNA processing</keyword>
<evidence type="ECO:0000256" key="9">
    <source>
        <dbReference type="SAM" id="MobiDB-lite"/>
    </source>
</evidence>
<dbReference type="PROSITE" id="PS50294">
    <property type="entry name" value="WD_REPEATS_REGION"/>
    <property type="match status" value="1"/>
</dbReference>
<evidence type="ECO:0000256" key="6">
    <source>
        <dbReference type="ARBA" id="ARBA00038255"/>
    </source>
</evidence>
<organism evidence="10 11">
    <name type="scientific">Owenia fusiformis</name>
    <name type="common">Polychaete worm</name>
    <dbReference type="NCBI Taxonomy" id="6347"/>
    <lineage>
        <taxon>Eukaryota</taxon>
        <taxon>Metazoa</taxon>
        <taxon>Spiralia</taxon>
        <taxon>Lophotrochozoa</taxon>
        <taxon>Annelida</taxon>
        <taxon>Polychaeta</taxon>
        <taxon>Sedentaria</taxon>
        <taxon>Canalipalpata</taxon>
        <taxon>Sabellida</taxon>
        <taxon>Oweniida</taxon>
        <taxon>Oweniidae</taxon>
        <taxon>Owenia</taxon>
    </lineage>
</organism>
<evidence type="ECO:0000256" key="8">
    <source>
        <dbReference type="PROSITE-ProRule" id="PRU00221"/>
    </source>
</evidence>
<accession>A0A8S4NQ79</accession>
<feature type="compositionally biased region" description="Low complexity" evidence="9">
    <location>
        <begin position="367"/>
        <end position="379"/>
    </location>
</feature>
<dbReference type="PROSITE" id="PS50082">
    <property type="entry name" value="WD_REPEATS_2"/>
    <property type="match status" value="2"/>
</dbReference>
<dbReference type="Proteomes" id="UP000749559">
    <property type="component" value="Unassembled WGS sequence"/>
</dbReference>
<dbReference type="InterPro" id="IPR051973">
    <property type="entry name" value="tRNA_Anticodon_Mtase-Reg"/>
</dbReference>
<evidence type="ECO:0000256" key="1">
    <source>
        <dbReference type="ARBA" id="ARBA00004496"/>
    </source>
</evidence>
<dbReference type="EMBL" id="CAIIXF020000005">
    <property type="protein sequence ID" value="CAH1783037.1"/>
    <property type="molecule type" value="Genomic_DNA"/>
</dbReference>
<dbReference type="PANTHER" id="PTHR14344:SF3">
    <property type="entry name" value="WD REPEAT-CONTAINING PROTEIN 6"/>
    <property type="match status" value="1"/>
</dbReference>
<comment type="caution">
    <text evidence="10">The sequence shown here is derived from an EMBL/GenBank/DDBJ whole genome shotgun (WGS) entry which is preliminary data.</text>
</comment>
<comment type="similarity">
    <text evidence="6">Belongs to the WD repeat WDR6 family.</text>
</comment>
<keyword evidence="2" id="KW-0963">Cytoplasm</keyword>
<keyword evidence="5" id="KW-0677">Repeat</keyword>
<feature type="region of interest" description="Disordered" evidence="9">
    <location>
        <begin position="350"/>
        <end position="388"/>
    </location>
</feature>
<keyword evidence="3 8" id="KW-0853">WD repeat</keyword>
<gene>
    <name evidence="10" type="ORF">OFUS_LOCUS9417</name>
</gene>
<sequence>MAQLESKLHLGPITALHFLDHCNLLLAGEGPYINVYDTDTNLLVSTFCALPHQTVHGIISRGRHLCIWGEKYLQSIVVESQTSSNRRLQKNGEGILFQDWILNVCWLGTGEGTGEQIEESPVEVALALAHNTVIHYNLLTRQTLHVSHCVEKCILYSSRFLGSCWDDIVLAAGTVFNQIIIWKPSTQQIHETEPPSSVHDIGEQNRIEVMHRLDGHQGVIFSIHFHQKHEYLGSVSDDRSLRIWKIEGLQFQGDLLGWDQATFTVVHVLFGHSARLWDFCILQDYFVTIGEDATCCVWNHQGNVVTKFTGHKGKSIRALAVNDEETIVASGGGDTSIRLWSLKRDKDPTTSTVHINTHPSSLRDGVSSTDSTESDTISSKCQTVSMSNDSATPRSVGIVDHTGILVMTHQGALIFESDGECKVLMEEPSYSSYSVMSLSPCQHLVAIGNIHGYLRVLNIQTGMVSNYQQLWKKETSFPTQPI</sequence>
<dbReference type="GO" id="GO:0030488">
    <property type="term" value="P:tRNA methylation"/>
    <property type="evidence" value="ECO:0007669"/>
    <property type="project" value="TreeGrafter"/>
</dbReference>